<comment type="similarity">
    <text evidence="1">Belongs to the sigma-70 factor family. ECF subfamily.</text>
</comment>
<keyword evidence="2" id="KW-0805">Transcription regulation</keyword>
<accession>A0ABW3Z6Z3</accession>
<feature type="domain" description="RNA polymerase sigma factor 70 region 4 type 2" evidence="6">
    <location>
        <begin position="111"/>
        <end position="162"/>
    </location>
</feature>
<evidence type="ECO:0000256" key="4">
    <source>
        <dbReference type="ARBA" id="ARBA00023163"/>
    </source>
</evidence>
<reference evidence="8" key="1">
    <citation type="journal article" date="2019" name="Int. J. Syst. Evol. Microbiol.">
        <title>The Global Catalogue of Microorganisms (GCM) 10K type strain sequencing project: providing services to taxonomists for standard genome sequencing and annotation.</title>
        <authorList>
            <consortium name="The Broad Institute Genomics Platform"/>
            <consortium name="The Broad Institute Genome Sequencing Center for Infectious Disease"/>
            <person name="Wu L."/>
            <person name="Ma J."/>
        </authorList>
    </citation>
    <scope>NUCLEOTIDE SEQUENCE [LARGE SCALE GENOMIC DNA]</scope>
    <source>
        <strain evidence="8">CCUG 61696</strain>
    </source>
</reference>
<keyword evidence="3" id="KW-0731">Sigma factor</keyword>
<proteinExistence type="inferred from homology"/>
<evidence type="ECO:0000256" key="1">
    <source>
        <dbReference type="ARBA" id="ARBA00010641"/>
    </source>
</evidence>
<dbReference type="PANTHER" id="PTHR43133:SF63">
    <property type="entry name" value="RNA POLYMERASE SIGMA FACTOR FECI-RELATED"/>
    <property type="match status" value="1"/>
</dbReference>
<dbReference type="InterPro" id="IPR014284">
    <property type="entry name" value="RNA_pol_sigma-70_dom"/>
</dbReference>
<dbReference type="EMBL" id="JBHTMX010000053">
    <property type="protein sequence ID" value="MFD1331988.1"/>
    <property type="molecule type" value="Genomic_DNA"/>
</dbReference>
<evidence type="ECO:0000259" key="6">
    <source>
        <dbReference type="Pfam" id="PF08281"/>
    </source>
</evidence>
<sequence length="172" mass="19269">MLGDVVHDLQRSEEGRLRRFFLRRLRNAADAADATQETFLRLLASTPSGTIENPGAYLRRTAGNVAYDQQQLRRRRAQVECPITDEQAVLNIASDAPSPETQVIDRHRVAAFEKALLDLPERARTVLLLNRNEGWTYPAIAQHLGVSANTVYNDAKLAMAHCVAAMTRFERG</sequence>
<evidence type="ECO:0000313" key="8">
    <source>
        <dbReference type="Proteomes" id="UP001597171"/>
    </source>
</evidence>
<dbReference type="Proteomes" id="UP001597171">
    <property type="component" value="Unassembled WGS sequence"/>
</dbReference>
<dbReference type="InterPro" id="IPR007627">
    <property type="entry name" value="RNA_pol_sigma70_r2"/>
</dbReference>
<dbReference type="RefSeq" id="WP_378775221.1">
    <property type="nucleotide sequence ID" value="NZ_JBHTMX010000053.1"/>
</dbReference>
<dbReference type="SUPFAM" id="SSF88946">
    <property type="entry name" value="Sigma2 domain of RNA polymerase sigma factors"/>
    <property type="match status" value="1"/>
</dbReference>
<dbReference type="SUPFAM" id="SSF88659">
    <property type="entry name" value="Sigma3 and sigma4 domains of RNA polymerase sigma factors"/>
    <property type="match status" value="1"/>
</dbReference>
<gene>
    <name evidence="7" type="ORF">ACFQ4O_08245</name>
</gene>
<dbReference type="InterPro" id="IPR013324">
    <property type="entry name" value="RNA_pol_sigma_r3/r4-like"/>
</dbReference>
<feature type="domain" description="RNA polymerase sigma-70 region 2" evidence="5">
    <location>
        <begin position="12"/>
        <end position="76"/>
    </location>
</feature>
<organism evidence="7 8">
    <name type="scientific">Methylopila musalis</name>
    <dbReference type="NCBI Taxonomy" id="1134781"/>
    <lineage>
        <taxon>Bacteria</taxon>
        <taxon>Pseudomonadati</taxon>
        <taxon>Pseudomonadota</taxon>
        <taxon>Alphaproteobacteria</taxon>
        <taxon>Hyphomicrobiales</taxon>
        <taxon>Methylopilaceae</taxon>
        <taxon>Methylopila</taxon>
    </lineage>
</organism>
<dbReference type="InterPro" id="IPR013249">
    <property type="entry name" value="RNA_pol_sigma70_r4_t2"/>
</dbReference>
<evidence type="ECO:0000259" key="5">
    <source>
        <dbReference type="Pfam" id="PF04542"/>
    </source>
</evidence>
<evidence type="ECO:0000256" key="2">
    <source>
        <dbReference type="ARBA" id="ARBA00023015"/>
    </source>
</evidence>
<keyword evidence="4" id="KW-0804">Transcription</keyword>
<dbReference type="InterPro" id="IPR013325">
    <property type="entry name" value="RNA_pol_sigma_r2"/>
</dbReference>
<dbReference type="Gene3D" id="1.10.10.10">
    <property type="entry name" value="Winged helix-like DNA-binding domain superfamily/Winged helix DNA-binding domain"/>
    <property type="match status" value="1"/>
</dbReference>
<dbReference type="Pfam" id="PF04542">
    <property type="entry name" value="Sigma70_r2"/>
    <property type="match status" value="1"/>
</dbReference>
<dbReference type="CDD" id="cd06171">
    <property type="entry name" value="Sigma70_r4"/>
    <property type="match status" value="1"/>
</dbReference>
<dbReference type="NCBIfam" id="TIGR02937">
    <property type="entry name" value="sigma70-ECF"/>
    <property type="match status" value="1"/>
</dbReference>
<dbReference type="InterPro" id="IPR039425">
    <property type="entry name" value="RNA_pol_sigma-70-like"/>
</dbReference>
<comment type="caution">
    <text evidence="7">The sequence shown here is derived from an EMBL/GenBank/DDBJ whole genome shotgun (WGS) entry which is preliminary data.</text>
</comment>
<evidence type="ECO:0000313" key="7">
    <source>
        <dbReference type="EMBL" id="MFD1331988.1"/>
    </source>
</evidence>
<dbReference type="InterPro" id="IPR036388">
    <property type="entry name" value="WH-like_DNA-bd_sf"/>
</dbReference>
<keyword evidence="8" id="KW-1185">Reference proteome</keyword>
<dbReference type="PANTHER" id="PTHR43133">
    <property type="entry name" value="RNA POLYMERASE ECF-TYPE SIGMA FACTO"/>
    <property type="match status" value="1"/>
</dbReference>
<protein>
    <submittedName>
        <fullName evidence="7">RNA polymerase sigma factor</fullName>
    </submittedName>
</protein>
<dbReference type="Pfam" id="PF08281">
    <property type="entry name" value="Sigma70_r4_2"/>
    <property type="match status" value="1"/>
</dbReference>
<evidence type="ECO:0000256" key="3">
    <source>
        <dbReference type="ARBA" id="ARBA00023082"/>
    </source>
</evidence>
<name>A0ABW3Z6Z3_9HYPH</name>
<dbReference type="Gene3D" id="1.10.1740.10">
    <property type="match status" value="1"/>
</dbReference>